<evidence type="ECO:0000313" key="9">
    <source>
        <dbReference type="Proteomes" id="UP000245783"/>
    </source>
</evidence>
<feature type="region of interest" description="Disordered" evidence="5">
    <location>
        <begin position="372"/>
        <end position="403"/>
    </location>
</feature>
<dbReference type="InterPro" id="IPR003604">
    <property type="entry name" value="Matrin/U1-like-C_Znf_C2H2"/>
</dbReference>
<keyword evidence="9" id="KW-1185">Reference proteome</keyword>
<dbReference type="Pfam" id="PF12171">
    <property type="entry name" value="zf-C2H2_jaz"/>
    <property type="match status" value="1"/>
</dbReference>
<dbReference type="STRING" id="1522189.A0A316W2V4"/>
<feature type="domain" description="C2H2-type" evidence="7">
    <location>
        <begin position="358"/>
        <end position="387"/>
    </location>
</feature>
<dbReference type="SUPFAM" id="SSF46565">
    <property type="entry name" value="Chaperone J-domain"/>
    <property type="match status" value="1"/>
</dbReference>
<dbReference type="FunFam" id="1.10.287.110:FF:000046">
    <property type="entry name" value="dnaJ homolog subfamily C member 21"/>
    <property type="match status" value="1"/>
</dbReference>
<feature type="non-terminal residue" evidence="8">
    <location>
        <position position="403"/>
    </location>
</feature>
<evidence type="ECO:0000256" key="2">
    <source>
        <dbReference type="ARBA" id="ARBA00022771"/>
    </source>
</evidence>
<feature type="domain" description="J" evidence="6">
    <location>
        <begin position="32"/>
        <end position="98"/>
    </location>
</feature>
<dbReference type="InterPro" id="IPR001623">
    <property type="entry name" value="DnaJ_domain"/>
</dbReference>
<dbReference type="InterPro" id="IPR013087">
    <property type="entry name" value="Znf_C2H2_type"/>
</dbReference>
<proteinExistence type="predicted"/>
<keyword evidence="1" id="KW-0479">Metal-binding</keyword>
<protein>
    <submittedName>
        <fullName evidence="8">DnaJ-domain-containing protein</fullName>
    </submittedName>
</protein>
<evidence type="ECO:0000256" key="3">
    <source>
        <dbReference type="ARBA" id="ARBA00022833"/>
    </source>
</evidence>
<dbReference type="SUPFAM" id="SSF57667">
    <property type="entry name" value="beta-beta-alpha zinc fingers"/>
    <property type="match status" value="1"/>
</dbReference>
<feature type="compositionally biased region" description="Basic and acidic residues" evidence="5">
    <location>
        <begin position="384"/>
        <end position="403"/>
    </location>
</feature>
<feature type="region of interest" description="Disordered" evidence="5">
    <location>
        <begin position="289"/>
        <end position="308"/>
    </location>
</feature>
<keyword evidence="3" id="KW-0862">Zinc</keyword>
<dbReference type="PANTHER" id="PTHR44029">
    <property type="entry name" value="DNAJ HOMOLOG SUBFAMILY C MEMBER 21"/>
    <property type="match status" value="1"/>
</dbReference>
<feature type="compositionally biased region" description="Acidic residues" evidence="5">
    <location>
        <begin position="342"/>
        <end position="358"/>
    </location>
</feature>
<dbReference type="InParanoid" id="A0A316W2V4"/>
<dbReference type="SMART" id="SM00271">
    <property type="entry name" value="DnaJ"/>
    <property type="match status" value="1"/>
</dbReference>
<dbReference type="SMART" id="SM00451">
    <property type="entry name" value="ZnF_U1"/>
    <property type="match status" value="1"/>
</dbReference>
<dbReference type="GeneID" id="37033748"/>
<dbReference type="InterPro" id="IPR054076">
    <property type="entry name" value="ZUO1-like_ZHD"/>
</dbReference>
<evidence type="ECO:0000259" key="7">
    <source>
        <dbReference type="PROSITE" id="PS50157"/>
    </source>
</evidence>
<feature type="compositionally biased region" description="Low complexity" evidence="5">
    <location>
        <begin position="1"/>
        <end position="17"/>
    </location>
</feature>
<organism evidence="8 9">
    <name type="scientific">Ceraceosorus guamensis</name>
    <dbReference type="NCBI Taxonomy" id="1522189"/>
    <lineage>
        <taxon>Eukaryota</taxon>
        <taxon>Fungi</taxon>
        <taxon>Dikarya</taxon>
        <taxon>Basidiomycota</taxon>
        <taxon>Ustilaginomycotina</taxon>
        <taxon>Exobasidiomycetes</taxon>
        <taxon>Ceraceosorales</taxon>
        <taxon>Ceraceosoraceae</taxon>
        <taxon>Ceraceosorus</taxon>
    </lineage>
</organism>
<accession>A0A316W2V4</accession>
<feature type="region of interest" description="Disordered" evidence="5">
    <location>
        <begin position="330"/>
        <end position="358"/>
    </location>
</feature>
<feature type="region of interest" description="Disordered" evidence="5">
    <location>
        <begin position="1"/>
        <end position="22"/>
    </location>
</feature>
<dbReference type="FunCoup" id="A0A316W2V4">
    <property type="interactions" value="539"/>
</dbReference>
<dbReference type="Proteomes" id="UP000245783">
    <property type="component" value="Unassembled WGS sequence"/>
</dbReference>
<dbReference type="GO" id="GO:0003676">
    <property type="term" value="F:nucleic acid binding"/>
    <property type="evidence" value="ECO:0007669"/>
    <property type="project" value="InterPro"/>
</dbReference>
<dbReference type="InterPro" id="IPR036869">
    <property type="entry name" value="J_dom_sf"/>
</dbReference>
<evidence type="ECO:0000313" key="8">
    <source>
        <dbReference type="EMBL" id="PWN41985.1"/>
    </source>
</evidence>
<evidence type="ECO:0000256" key="5">
    <source>
        <dbReference type="SAM" id="MobiDB-lite"/>
    </source>
</evidence>
<dbReference type="Gene3D" id="1.10.287.110">
    <property type="entry name" value="DnaJ domain"/>
    <property type="match status" value="1"/>
</dbReference>
<dbReference type="PANTHER" id="PTHR44029:SF1">
    <property type="entry name" value="DNAJ HOMOLOG SUBFAMILY C MEMBER 21"/>
    <property type="match status" value="1"/>
</dbReference>
<dbReference type="Pfam" id="PF00226">
    <property type="entry name" value="DnaJ"/>
    <property type="match status" value="1"/>
</dbReference>
<dbReference type="PROSITE" id="PS00636">
    <property type="entry name" value="DNAJ_1"/>
    <property type="match status" value="1"/>
</dbReference>
<evidence type="ECO:0000256" key="4">
    <source>
        <dbReference type="PROSITE-ProRule" id="PRU00042"/>
    </source>
</evidence>
<dbReference type="InterPro" id="IPR051964">
    <property type="entry name" value="Chaperone_stress_response"/>
</dbReference>
<dbReference type="PROSITE" id="PS50076">
    <property type="entry name" value="DNAJ_2"/>
    <property type="match status" value="1"/>
</dbReference>
<dbReference type="GO" id="GO:0005737">
    <property type="term" value="C:cytoplasm"/>
    <property type="evidence" value="ECO:0007669"/>
    <property type="project" value="TreeGrafter"/>
</dbReference>
<gene>
    <name evidence="8" type="ORF">IE81DRAFT_290994</name>
</gene>
<evidence type="ECO:0000256" key="1">
    <source>
        <dbReference type="ARBA" id="ARBA00022723"/>
    </source>
</evidence>
<dbReference type="GO" id="GO:0008270">
    <property type="term" value="F:zinc ion binding"/>
    <property type="evidence" value="ECO:0007669"/>
    <property type="project" value="UniProtKB-KW"/>
</dbReference>
<dbReference type="RefSeq" id="XP_025369145.1">
    <property type="nucleotide sequence ID" value="XM_025511878.1"/>
</dbReference>
<dbReference type="EMBL" id="KZ819385">
    <property type="protein sequence ID" value="PWN41985.1"/>
    <property type="molecule type" value="Genomic_DNA"/>
</dbReference>
<dbReference type="AlphaFoldDB" id="A0A316W2V4"/>
<reference evidence="8 9" key="1">
    <citation type="journal article" date="2018" name="Mol. Biol. Evol.">
        <title>Broad Genomic Sampling Reveals a Smut Pathogenic Ancestry of the Fungal Clade Ustilaginomycotina.</title>
        <authorList>
            <person name="Kijpornyongpan T."/>
            <person name="Mondo S.J."/>
            <person name="Barry K."/>
            <person name="Sandor L."/>
            <person name="Lee J."/>
            <person name="Lipzen A."/>
            <person name="Pangilinan J."/>
            <person name="LaButti K."/>
            <person name="Hainaut M."/>
            <person name="Henrissat B."/>
            <person name="Grigoriev I.V."/>
            <person name="Spatafora J.W."/>
            <person name="Aime M.C."/>
        </authorList>
    </citation>
    <scope>NUCLEOTIDE SEQUENCE [LARGE SCALE GENOMIC DNA]</scope>
    <source>
        <strain evidence="8 9">MCA 4658</strain>
    </source>
</reference>
<dbReference type="OrthoDB" id="5894at2759"/>
<dbReference type="InterPro" id="IPR018253">
    <property type="entry name" value="DnaJ_domain_CS"/>
</dbReference>
<dbReference type="InterPro" id="IPR022755">
    <property type="entry name" value="Znf_C2H2_jaz"/>
</dbReference>
<dbReference type="PROSITE" id="PS00028">
    <property type="entry name" value="ZINC_FINGER_C2H2_1"/>
    <property type="match status" value="1"/>
</dbReference>
<dbReference type="InterPro" id="IPR036236">
    <property type="entry name" value="Znf_C2H2_sf"/>
</dbReference>
<dbReference type="Pfam" id="PF21884">
    <property type="entry name" value="ZUO1-like_ZHD"/>
    <property type="match status" value="1"/>
</dbReference>
<name>A0A316W2V4_9BASI</name>
<keyword evidence="2 4" id="KW-0863">Zinc-finger</keyword>
<dbReference type="PROSITE" id="PS50157">
    <property type="entry name" value="ZINC_FINGER_C2H2_2"/>
    <property type="match status" value="1"/>
</dbReference>
<sequence length="403" mass="45694">MGASQSQGAGSRGAASGVPAHDLTEDGIHKQDFYGLLGLEIHATTDEVKRAYRKLALKYHPDKNPDNVEAANDRFRLISAAYEVLCDDQERAWYDSHRDAILRGETEGDQFRQFKTGKAQPTNPGSNTPGLTPRHLLRFLDPTFILSLPSTGPKADSDAGFFGVFRRLFERLYEEDYAAASYPGEAATPHVSYPSFGYSHTPWAYSRAEEVVAANSMAARDFYQAWSGYTTRKSFGWKDGWKLSEAPDRRVKKMMEKDNKKAREAGRKEYNETIRSLVTFLRKRDPRWKAHQAATAGDASGRASEAELARRRAEAEARARAEAERAAAYVPQDWERQAPVEIDSEFESEAEDGEQDDWDCVACDKQFKTRAAWENHERSKKHRTEVARLKREMRKQDKELGLN</sequence>
<evidence type="ECO:0000259" key="6">
    <source>
        <dbReference type="PROSITE" id="PS50076"/>
    </source>
</evidence>
<dbReference type="PRINTS" id="PR00625">
    <property type="entry name" value="JDOMAIN"/>
</dbReference>
<dbReference type="CDD" id="cd06257">
    <property type="entry name" value="DnaJ"/>
    <property type="match status" value="1"/>
</dbReference>
<dbReference type="Gene3D" id="3.30.160.60">
    <property type="entry name" value="Classic Zinc Finger"/>
    <property type="match status" value="1"/>
</dbReference>